<name>W5RV99_9CAUD</name>
<evidence type="ECO:0000313" key="2">
    <source>
        <dbReference type="Proteomes" id="UP000019366"/>
    </source>
</evidence>
<gene>
    <name evidence="1" type="ORF">SEP9_070</name>
</gene>
<dbReference type="KEGG" id="vg:18504309"/>
<protein>
    <submittedName>
        <fullName evidence="1">Homing endonuclease</fullName>
    </submittedName>
</protein>
<keyword evidence="1" id="KW-0540">Nuclease</keyword>
<dbReference type="EMBL" id="KF929199">
    <property type="protein sequence ID" value="AHG23992.1"/>
    <property type="molecule type" value="Genomic_DNA"/>
</dbReference>
<dbReference type="GO" id="GO:0004519">
    <property type="term" value="F:endonuclease activity"/>
    <property type="evidence" value="ECO:0007669"/>
    <property type="project" value="UniProtKB-KW"/>
</dbReference>
<dbReference type="RefSeq" id="YP_009007739.1">
    <property type="nucleotide sequence ID" value="NC_023582.1"/>
</dbReference>
<dbReference type="GeneID" id="18504309"/>
<dbReference type="Gene3D" id="3.40.960.10">
    <property type="entry name" value="VSR Endonuclease"/>
    <property type="match status" value="1"/>
</dbReference>
<sequence length="328" mass="38406">MEDRIDFSFIPLTSDGRRRWVECNNTPIPFKYKGVGGTIYVTHTGKNSTLKARYNKREKLISHTNLTRGFIGGIVFDTSHSYSVGTVINGGIIKKQIKINTGKWNKKGYLMECLYTGLEYHVDEHHLKEGNFNPYLNGKRVWWGNCLYTQKHLLKYIKNVEETKKYHRKSSKKILCKCPLCGSEKYIIIKNLVKQGFGCDRCSKIRSFPERVMGSILTLNNIPFINEYTFNNLKGRRFDFYLPKHNTIIETHGLQHYEKVDYFKYDVKTSDKEKENYCVNNGINLIIVDSRKSDLSFIINNIKDIDFFKDFNIEEKDVMIEMECNYGK</sequence>
<proteinExistence type="predicted"/>
<dbReference type="Proteomes" id="UP000019366">
    <property type="component" value="Segment"/>
</dbReference>
<keyword evidence="2" id="KW-1185">Reference proteome</keyword>
<reference evidence="1 2" key="1">
    <citation type="journal article" date="2014" name="Res. Microbiol.">
        <title>Characterization of Staphylococcus epidermidis phage vB_SepS_SEP9 - A unique member of the Siphoviridae family.</title>
        <authorList>
            <person name="Melo L.D."/>
            <person name="Sillankorva S."/>
            <person name="Ackermann H.W."/>
            <person name="Kropinski A.M."/>
            <person name="Azeredo J."/>
            <person name="Cerca N."/>
        </authorList>
    </citation>
    <scope>NUCLEOTIDE SEQUENCE [LARGE SCALE GENOMIC DNA]</scope>
</reference>
<keyword evidence="1" id="KW-0378">Hydrolase</keyword>
<accession>W5RV99</accession>
<dbReference type="OrthoDB" id="25381at10239"/>
<evidence type="ECO:0000313" key="1">
    <source>
        <dbReference type="EMBL" id="AHG23992.1"/>
    </source>
</evidence>
<organism evidence="1 2">
    <name type="scientific">Staphylococcus phage vB_SepS_SEP9</name>
    <dbReference type="NCBI Taxonomy" id="1434319"/>
    <lineage>
        <taxon>Viruses</taxon>
        <taxon>Duplodnaviria</taxon>
        <taxon>Heunggongvirae</taxon>
        <taxon>Uroviricota</taxon>
        <taxon>Caudoviricetes</taxon>
        <taxon>Sextaecvirus</taxon>
        <taxon>Sextaecvirus SEP9</taxon>
    </lineage>
</organism>
<keyword evidence="1" id="KW-0255">Endonuclease</keyword>